<evidence type="ECO:0000313" key="3">
    <source>
        <dbReference type="Proteomes" id="UP000196084"/>
    </source>
</evidence>
<proteinExistence type="predicted"/>
<dbReference type="AlphaFoldDB" id="A0A202E8Q7"/>
<sequence length="252" mass="26767">MTEEHDHELTTELPGDEIAPDERSAQSPLEAIQSLEPGDIPSGTVPLAGGGLLLVSALRSVLRGQLRAIPKAIAGAALLKFGLGRRRTDSSEEETTFEPTSIEGVEGGSDDKETTDAAHAANQPEASRKSLDDDTVDSKDDDSSADIEFTDDVDEPRTKPETDADEADPRRNTAEESEDDEAVEIDVSDAAIAEENAEAAGPDPEQAQPSQTDSIEPEETPAEDASHKKIDPEDDSSADASDDEDADEDDET</sequence>
<feature type="region of interest" description="Disordered" evidence="1">
    <location>
        <begin position="82"/>
        <end position="252"/>
    </location>
</feature>
<protein>
    <submittedName>
        <fullName evidence="2">Uncharacterized protein</fullName>
    </submittedName>
</protein>
<dbReference type="RefSeq" id="WP_087714658.1">
    <property type="nucleotide sequence ID" value="NZ_MWPH01000002.1"/>
</dbReference>
<evidence type="ECO:0000313" key="2">
    <source>
        <dbReference type="EMBL" id="OVE84666.1"/>
    </source>
</evidence>
<dbReference type="EMBL" id="MWPH01000002">
    <property type="protein sequence ID" value="OVE84666.1"/>
    <property type="molecule type" value="Genomic_DNA"/>
</dbReference>
<dbReference type="Proteomes" id="UP000196084">
    <property type="component" value="Unassembled WGS sequence"/>
</dbReference>
<feature type="compositionally biased region" description="Low complexity" evidence="1">
    <location>
        <begin position="190"/>
        <end position="200"/>
    </location>
</feature>
<name>A0A202E8Q7_9EURY</name>
<gene>
    <name evidence="2" type="ORF">B2G88_09755</name>
</gene>
<feature type="region of interest" description="Disordered" evidence="1">
    <location>
        <begin position="1"/>
        <end position="47"/>
    </location>
</feature>
<reference evidence="2 3" key="1">
    <citation type="submission" date="2017-02" db="EMBL/GenBank/DDBJ databases">
        <title>Natronthermophilus aegyptiacus gen. nov.,sp. nov., an aerobic, extremely halophilic alkalithermophilic archaeon isolated from the athalassohaline Wadi An Natrun, Egypt.</title>
        <authorList>
            <person name="Zhao B."/>
        </authorList>
    </citation>
    <scope>NUCLEOTIDE SEQUENCE [LARGE SCALE GENOMIC DNA]</scope>
    <source>
        <strain evidence="2 3">CGMCC 1.3597</strain>
    </source>
</reference>
<keyword evidence="3" id="KW-1185">Reference proteome</keyword>
<dbReference type="OrthoDB" id="206587at2157"/>
<comment type="caution">
    <text evidence="2">The sequence shown here is derived from an EMBL/GenBank/DDBJ whole genome shotgun (WGS) entry which is preliminary data.</text>
</comment>
<feature type="compositionally biased region" description="Basic and acidic residues" evidence="1">
    <location>
        <begin position="155"/>
        <end position="174"/>
    </location>
</feature>
<organism evidence="2 3">
    <name type="scientific">Natronolimnobius baerhuensis</name>
    <dbReference type="NCBI Taxonomy" id="253108"/>
    <lineage>
        <taxon>Archaea</taxon>
        <taxon>Methanobacteriati</taxon>
        <taxon>Methanobacteriota</taxon>
        <taxon>Stenosarchaea group</taxon>
        <taxon>Halobacteria</taxon>
        <taxon>Halobacteriales</taxon>
        <taxon>Natrialbaceae</taxon>
        <taxon>Natronolimnobius</taxon>
    </lineage>
</organism>
<feature type="compositionally biased region" description="Basic and acidic residues" evidence="1">
    <location>
        <begin position="126"/>
        <end position="142"/>
    </location>
</feature>
<feature type="compositionally biased region" description="Acidic residues" evidence="1">
    <location>
        <begin position="143"/>
        <end position="154"/>
    </location>
</feature>
<feature type="compositionally biased region" description="Acidic residues" evidence="1">
    <location>
        <begin position="175"/>
        <end position="187"/>
    </location>
</feature>
<feature type="compositionally biased region" description="Acidic residues" evidence="1">
    <location>
        <begin position="232"/>
        <end position="252"/>
    </location>
</feature>
<evidence type="ECO:0000256" key="1">
    <source>
        <dbReference type="SAM" id="MobiDB-lite"/>
    </source>
</evidence>
<accession>A0A202E8Q7</accession>
<feature type="compositionally biased region" description="Basic and acidic residues" evidence="1">
    <location>
        <begin position="1"/>
        <end position="10"/>
    </location>
</feature>